<evidence type="ECO:0000313" key="2">
    <source>
        <dbReference type="Proteomes" id="UP000054560"/>
    </source>
</evidence>
<dbReference type="Pfam" id="PF10294">
    <property type="entry name" value="Methyltransf_16"/>
    <property type="match status" value="2"/>
</dbReference>
<evidence type="ECO:0000313" key="1">
    <source>
        <dbReference type="EMBL" id="KNC85785.1"/>
    </source>
</evidence>
<reference evidence="1 2" key="1">
    <citation type="submission" date="2011-02" db="EMBL/GenBank/DDBJ databases">
        <title>The Genome Sequence of Sphaeroforma arctica JP610.</title>
        <authorList>
            <consortium name="The Broad Institute Genome Sequencing Platform"/>
            <person name="Russ C."/>
            <person name="Cuomo C."/>
            <person name="Young S.K."/>
            <person name="Zeng Q."/>
            <person name="Gargeya S."/>
            <person name="Alvarado L."/>
            <person name="Berlin A."/>
            <person name="Chapman S.B."/>
            <person name="Chen Z."/>
            <person name="Freedman E."/>
            <person name="Gellesch M."/>
            <person name="Goldberg J."/>
            <person name="Griggs A."/>
            <person name="Gujja S."/>
            <person name="Heilman E."/>
            <person name="Heiman D."/>
            <person name="Howarth C."/>
            <person name="Mehta T."/>
            <person name="Neiman D."/>
            <person name="Pearson M."/>
            <person name="Roberts A."/>
            <person name="Saif S."/>
            <person name="Shea T."/>
            <person name="Shenoy N."/>
            <person name="Sisk P."/>
            <person name="Stolte C."/>
            <person name="Sykes S."/>
            <person name="White J."/>
            <person name="Yandava C."/>
            <person name="Burger G."/>
            <person name="Gray M.W."/>
            <person name="Holland P.W.H."/>
            <person name="King N."/>
            <person name="Lang F.B.F."/>
            <person name="Roger A.J."/>
            <person name="Ruiz-Trillo I."/>
            <person name="Haas B."/>
            <person name="Nusbaum C."/>
            <person name="Birren B."/>
        </authorList>
    </citation>
    <scope>NUCLEOTIDE SEQUENCE [LARGE SCALE GENOMIC DNA]</scope>
    <source>
        <strain evidence="1 2">JP610</strain>
    </source>
</reference>
<name>A0A0L0G9V8_9EUKA</name>
<sequence length="344" mass="38119">MSTSHSQTDSEICIEQTNQHCSERVWAAAYVLYNYLISNRSADDASQANISLQDRPIYLYTEAAVNVLELGAGTGWLALQIHEACPTVNWCATESPHFGAMERLEQNINERTIKGDPVIKKRDCDGIDDLPTLHQNVDTNKRRKTNLTHPKECDKHGSPEVKPGIVLKRDTESGTLRAESLDWIAAKESPLVTENWDLIVGSDLIYSSEGARLLVECLHVLLSAQDTNCLYAHTCGRWNGHGFDQLLHSELLRVGLDAIAVGGDTLNGSSESKQHVVVFEIRLRTSQNCSTAESIEGSIEDGAHHVLLRAARLEKEEAERLEATMTNDEVMEMQGLQQLFGGLT</sequence>
<keyword evidence="2" id="KW-1185">Reference proteome</keyword>
<dbReference type="InterPro" id="IPR029063">
    <property type="entry name" value="SAM-dependent_MTases_sf"/>
</dbReference>
<dbReference type="InterPro" id="IPR019410">
    <property type="entry name" value="Methyltransf_16"/>
</dbReference>
<accession>A0A0L0G9V8</accession>
<organism evidence="1 2">
    <name type="scientific">Sphaeroforma arctica JP610</name>
    <dbReference type="NCBI Taxonomy" id="667725"/>
    <lineage>
        <taxon>Eukaryota</taxon>
        <taxon>Ichthyosporea</taxon>
        <taxon>Ichthyophonida</taxon>
        <taxon>Sphaeroforma</taxon>
    </lineage>
</organism>
<dbReference type="Proteomes" id="UP000054560">
    <property type="component" value="Unassembled WGS sequence"/>
</dbReference>
<gene>
    <name evidence="1" type="ORF">SARC_02048</name>
</gene>
<dbReference type="RefSeq" id="XP_014159687.1">
    <property type="nucleotide sequence ID" value="XM_014304212.1"/>
</dbReference>
<dbReference type="GeneID" id="25902552"/>
<dbReference type="Gene3D" id="3.40.50.150">
    <property type="entry name" value="Vaccinia Virus protein VP39"/>
    <property type="match status" value="1"/>
</dbReference>
<dbReference type="EMBL" id="KQ241684">
    <property type="protein sequence ID" value="KNC85785.1"/>
    <property type="molecule type" value="Genomic_DNA"/>
</dbReference>
<dbReference type="SUPFAM" id="SSF53335">
    <property type="entry name" value="S-adenosyl-L-methionine-dependent methyltransferases"/>
    <property type="match status" value="1"/>
</dbReference>
<evidence type="ECO:0008006" key="3">
    <source>
        <dbReference type="Google" id="ProtNLM"/>
    </source>
</evidence>
<dbReference type="AlphaFoldDB" id="A0A0L0G9V8"/>
<dbReference type="OrthoDB" id="46564at2759"/>
<proteinExistence type="predicted"/>
<dbReference type="PANTHER" id="PTHR14614">
    <property type="entry name" value="HEPATOCELLULAR CARCINOMA-ASSOCIATED ANTIGEN"/>
    <property type="match status" value="1"/>
</dbReference>
<protein>
    <recommendedName>
        <fullName evidence="3">Methyltransferase domain-containing protein</fullName>
    </recommendedName>
</protein>